<evidence type="ECO:0000313" key="2">
    <source>
        <dbReference type="EMBL" id="GIQ83340.1"/>
    </source>
</evidence>
<evidence type="ECO:0000256" key="1">
    <source>
        <dbReference type="SAM" id="MobiDB-lite"/>
    </source>
</evidence>
<reference evidence="2 3" key="1">
    <citation type="journal article" date="2018" name="PLoS ONE">
        <title>The draft genome of Kipferlia bialata reveals reductive genome evolution in fornicate parasites.</title>
        <authorList>
            <person name="Tanifuji G."/>
            <person name="Takabayashi S."/>
            <person name="Kume K."/>
            <person name="Takagi M."/>
            <person name="Nakayama T."/>
            <person name="Kamikawa R."/>
            <person name="Inagaki Y."/>
            <person name="Hashimoto T."/>
        </authorList>
    </citation>
    <scope>NUCLEOTIDE SEQUENCE [LARGE SCALE GENOMIC DNA]</scope>
    <source>
        <strain evidence="2">NY0173</strain>
    </source>
</reference>
<dbReference type="EMBL" id="BDIP01001010">
    <property type="protein sequence ID" value="GIQ83340.1"/>
    <property type="molecule type" value="Genomic_DNA"/>
</dbReference>
<feature type="compositionally biased region" description="Acidic residues" evidence="1">
    <location>
        <begin position="1760"/>
        <end position="1775"/>
    </location>
</feature>
<feature type="region of interest" description="Disordered" evidence="1">
    <location>
        <begin position="2171"/>
        <end position="2205"/>
    </location>
</feature>
<protein>
    <submittedName>
        <fullName evidence="2">Uncharacterized protein</fullName>
    </submittedName>
</protein>
<comment type="caution">
    <text evidence="2">The sequence shown here is derived from an EMBL/GenBank/DDBJ whole genome shotgun (WGS) entry which is preliminary data.</text>
</comment>
<feature type="compositionally biased region" description="Basic and acidic residues" evidence="1">
    <location>
        <begin position="1654"/>
        <end position="1671"/>
    </location>
</feature>
<feature type="region of interest" description="Disordered" evidence="1">
    <location>
        <begin position="644"/>
        <end position="668"/>
    </location>
</feature>
<feature type="compositionally biased region" description="Acidic residues" evidence="1">
    <location>
        <begin position="1796"/>
        <end position="1808"/>
    </location>
</feature>
<feature type="region of interest" description="Disordered" evidence="1">
    <location>
        <begin position="2379"/>
        <end position="2401"/>
    </location>
</feature>
<accession>A0A9K3GIC3</accession>
<keyword evidence="3" id="KW-1185">Reference proteome</keyword>
<name>A0A9K3GIC3_9EUKA</name>
<proteinExistence type="predicted"/>
<feature type="region of interest" description="Disordered" evidence="1">
    <location>
        <begin position="305"/>
        <end position="336"/>
    </location>
</feature>
<feature type="compositionally biased region" description="Low complexity" evidence="1">
    <location>
        <begin position="2379"/>
        <end position="2388"/>
    </location>
</feature>
<evidence type="ECO:0000313" key="3">
    <source>
        <dbReference type="Proteomes" id="UP000265618"/>
    </source>
</evidence>
<organism evidence="2 3">
    <name type="scientific">Kipferlia bialata</name>
    <dbReference type="NCBI Taxonomy" id="797122"/>
    <lineage>
        <taxon>Eukaryota</taxon>
        <taxon>Metamonada</taxon>
        <taxon>Carpediemonas-like organisms</taxon>
        <taxon>Kipferlia</taxon>
    </lineage>
</organism>
<feature type="compositionally biased region" description="Basic and acidic residues" evidence="1">
    <location>
        <begin position="122"/>
        <end position="133"/>
    </location>
</feature>
<sequence>VVIRPDTDFAEVRGRFGTLSQRVQDITPRIQTIRGLYLRRLVFAVTIPPPTIPVVTLETQHTYLVSLLQQKQHLLDLCQQVSERVAETRYRSSEVSGGLHIKLRAIDTELDRLSARLSAARQDQHQRERDGRSADSSSDPLSLSLIPVGVVEELGADLARITAQYDTELEAVTDVLSMQVEGLSFVPSLSSAFVRMDGLAELDSNAPDPLVLQNLAHITGRKIRSVQADLYAVKTEHREAGAMVDCMMQSAGLLADVVKRVSPTLLAGDTISELDLDNGGSRVTSHFGVAVDGLQSLIETVSRQEGLREAQPGEVPTSSGLHLSVSRGGTSGSVDDSQCDRAGMLLSARRRLLYWVSELSKRQTLAEDTQKEMARLRRIGVLSDSEIKRSEAVLRAFRSLKSDLGEQLAVVEEELSSFQNAGTTIAALSDSLSSCHEFLMEQQSILVEALHQGASPCDLVSGNLSAVDVACGGAYGTQAVLALAADSPSASKVMCRVGLHLMEVHQTFERCYASDGVTALQNMRSLETQAHSLSVSLSTAEGASTDSRFQLLQTLGDLVRQRGGMLISAAHDLCQVNMRERATLEFCDNVVVSADRAASQYMTRVLRSLGMGATSVTDAAPMEQAQKIAGEAVSLAQLTVPSIPRGDVGGDNTSSVPPSESLLEEESQMPMSSVSITELSQALTIIAQIISSLCMALSDASGLPSLAESSALHVGMSVGVSSMVSGGHQQMTSKVMALLGKLVAVHGRISSRVSSLLEYNLQVADYRFGTTLIDRWSVGRKELVEGLRDHLSVSDTGEVSIVCESTLHTLSGYEDQMTSLQTLYESIIATPSDPEYLTGQDGDTSEDNCVLLPLGAYGAGSGLLMPPHLIKESLQRQRLDTEDLLERARMLHQGQKTNSRNIQMYLGEALPMMGWIGAERRAMVLAGSSITEPEGDAVALQLSQTLEDLKCRCIDALPKVQELTEQAHAALSLSRDTDDIAVEMQHGSIGESLVRFARLIAEDREALSVSVSVRLGLLEVYLLQSQPSSESVTQYRKSADALLTDIKDFEGALNTIVGTLRPSLSQVFVSAVTRVSDDYDQTSSMVAQILRGGSDGLRAIQARAWGRLLSGLAKLFDRACHLKRIGTYESVAVNRQTSYDSLSMRVDALFEGIRNSLRLCDQALVRRVEYLSLYRQIQSGMDRVGAMVASATDKYACLRQELDSDTTDKARIAMLRHEAVILRGGLVQAQSFVKVLESSVNTAERLYRGYSVKDGVAAGSDVPEAFGVYPGYQAVLSSVVDTTGSSGSCADESVLALKDLLALMPPNTQSFMATSSSDSNALLILDPCAALLDTPALPMDECQAILSGFATCMDYAELLNEVTKKVARVTFVGFDPSVCISGMVSSVCDWAESLTTKLEDVDTDSYVGGTTFDFLDREADAVATHHAQLLDIIRFSDVSDTELASIDTQRAVRVLSRLHETFTGTKQGIEMWRERRHECSSILHQVHTQSGQLTEELTDRLFQCLSTPATSTGARLLLEDTAILVGKADRKVEDIRGLCTRLAEYGSERHPVPSAFVDYLDVILSGVEQAAAKLRGASGSAQESSDSDSELVSYQTVALSLSETMDSVYQSLQRTQGQYHEIHSSLSKRYDTHASLLLTSIATSSSGSDARLSPGDREAMEETETRDREERQVEQERLQALHTQCSALRKTLTAAAGDLHSLCGSISRVAEGGGIDQAQPVRWMIPVLAGGTGDRASASATLQEIVTAGYQFGVLRSPEEESEGPEGSEGPDPEASESRGASPAVSDRGGIHMDEVPADSDTEPESADETSVGEADREAHVQWLHPSTVSLEEIHDNRMAPVSATLWSHLVWIVTYWSAACEAISRFQCDLNFHLLSRYVPADCAGYAERIEDVDNFILDGEALLAAFTEVYSGQDSSLPTHAQGVSERYALNTPEDCIRALFDVSALRTRHAYYGNVLSSMVEDFEAATKLVAASSASPKTGTGDPASRDPSATQCGLLFSLSKSTHSAPVVSGGSSQVSKLDHLEALSEGASSHGNSRLETAGRLESLAIRLLSVSDGMPESVSPHSSLCMSQYLHPMQYVSLKGEILDMVASFNDLTENIRAVMPTCDMLFRALGLRTTTRRQQQACVASSGAIQSVMSLLQGLVSDAEVDMETDMGRGIRSLLRQAPKGAAPPSLSRPGSGASQQDSADTDSGARSSTGEQSIGGILLMHETTMDDGTTRVSFSTDAGVDVPSYLRLDSDFEREVGLSAGGVSSSPPSIVGAVSPLGDDAEAGQGGAVVVAKNERALEFLFDPLRVRLLSAIIKQNLSDHTVDIASRLEKEFMPEIQAAGSAVPMSEAMNTMEDAMVRLPLGVSGYTSPLHATIADVFSSSEGASSAAGPSVPKSRPPAPRSPSDQDQWLDRVADLITGGFLLFEPEMDGEEAPPSLGEFIELVPAVDMRAFRDKWQARRAECLALSTGYSATISALSSLSSERHGAVTTAERERLTLVKYAAYLCVMTNNDLSECRAADTVNNMIRSEGISKLRSLLPSSAREEMAIPSHLGLQHLQSTLMSLQEHLTAESETLTDALTRAQDVHTRFNFTLAEYNTIKSVMAYIASCDSDSSDRVDVDMFTRIVAALGEAGSEKDAMPRIRAAFDAACTSESRTISGDEVLTLMRRIVPPVAGRDQYLAFFRRMVSDSGASSGMDRALIPQCFGAVLPSSQLEALALPTHGDGTVDIVRLVSLLLPA</sequence>
<gene>
    <name evidence="2" type="ORF">KIPB_004645</name>
</gene>
<feature type="region of interest" description="Disordered" evidence="1">
    <location>
        <begin position="1754"/>
        <end position="1817"/>
    </location>
</feature>
<feature type="non-terminal residue" evidence="2">
    <location>
        <position position="2733"/>
    </location>
</feature>
<feature type="region of interest" description="Disordered" evidence="1">
    <location>
        <begin position="118"/>
        <end position="140"/>
    </location>
</feature>
<dbReference type="Proteomes" id="UP000265618">
    <property type="component" value="Unassembled WGS sequence"/>
</dbReference>
<feature type="region of interest" description="Disordered" evidence="1">
    <location>
        <begin position="1645"/>
        <end position="1671"/>
    </location>
</feature>